<dbReference type="AlphaFoldDB" id="A0A0H3DP05"/>
<dbReference type="EMBL" id="CP002077">
    <property type="protein sequence ID" value="ADK86942.1"/>
    <property type="molecule type" value="Genomic_DNA"/>
</dbReference>
<dbReference type="Pfam" id="PF05220">
    <property type="entry name" value="MgpC"/>
    <property type="match status" value="1"/>
</dbReference>
<feature type="compositionally biased region" description="Low complexity" evidence="1">
    <location>
        <begin position="116"/>
        <end position="129"/>
    </location>
</feature>
<accession>A0A0H3DP05</accession>
<dbReference type="eggNOG" id="ENOG5030S6X">
    <property type="taxonomic scope" value="Bacteria"/>
</dbReference>
<gene>
    <name evidence="5" type="primary">mgpC_3</name>
    <name evidence="5" type="ordered locus">MPNE_0166</name>
</gene>
<dbReference type="InterPro" id="IPR045839">
    <property type="entry name" value="MGP3_C"/>
</dbReference>
<keyword evidence="2" id="KW-0472">Membrane</keyword>
<feature type="compositionally biased region" description="Low complexity" evidence="1">
    <location>
        <begin position="1125"/>
        <end position="1137"/>
    </location>
</feature>
<name>A0A0H3DP05_MYCPB</name>
<evidence type="ECO:0000256" key="2">
    <source>
        <dbReference type="SAM" id="Phobius"/>
    </source>
</evidence>
<feature type="region of interest" description="Disordered" evidence="1">
    <location>
        <begin position="261"/>
        <end position="313"/>
    </location>
</feature>
<dbReference type="HOGENOM" id="CLU_268940_0_0_14"/>
<keyword evidence="2" id="KW-0812">Transmembrane</keyword>
<reference evidence="5 6" key="1">
    <citation type="journal article" date="2010" name="Appl. Environ. Microbiol.">
        <title>Targeted chromosomal knockouts in Mycoplasma pneumoniae.</title>
        <authorList>
            <person name="Krishnakumar R."/>
            <person name="Assad-Garcia N."/>
            <person name="Benders G.A."/>
            <person name="Phan Q."/>
            <person name="Montague M.G."/>
            <person name="Glass J.I."/>
        </authorList>
    </citation>
    <scope>NUCLEOTIDE SEQUENCE [LARGE SCALE GENOMIC DNA]</scope>
    <source>
        <strain evidence="6">ATCC 15531 / DSM 22911 / NBRC 14401 / NCTC 10119 / FH</strain>
    </source>
</reference>
<evidence type="ECO:0000256" key="1">
    <source>
        <dbReference type="SAM" id="MobiDB-lite"/>
    </source>
</evidence>
<feature type="region of interest" description="Disordered" evidence="1">
    <location>
        <begin position="1125"/>
        <end position="1151"/>
    </location>
</feature>
<dbReference type="SMR" id="A0A0H3DP05"/>
<feature type="signal peptide" evidence="3">
    <location>
        <begin position="1"/>
        <end position="25"/>
    </location>
</feature>
<feature type="compositionally biased region" description="Pro residues" evidence="1">
    <location>
        <begin position="1138"/>
        <end position="1151"/>
    </location>
</feature>
<sequence length="1151" mass="124542">MKSKLKLKRYLLFLPLLPLGTLSLANTYLLQDHNTLTPYTPFTTPLNGGLDVVRAAHLHPSYELVDWKRVGDTKLVALVRSALVRVKFQDTTSSDQSNTNQNALSFDTQESQKALNGSQSGSSDTSGSNSQDFASYVLIFKAAPRATWVFERKIKLALPYVKQESQGSDDQGSNGKGSLYKTLQDLLVEQPVTPYTPNAGLARVNGVAQDTVHFGSDQESSWNSQRSQKGLKNNPGPKAVTGFKLDKGRAYRKLNESWPVYEPLDSTKNGKGKDKDGWTTSGASEAKGDAPLVSSTESQMAAVTDSQQSGHNSGLVSLAQRSTTVAVQKSDSSGSQGQGTTDNKFQKYLNTAQALHQMGVIVPSLETWPGKPSTGIATRAGGGVSVQAATRQSSSTNEDLPNVITQLYHTSTSQLAYLNGQIVVMGSNAVPSLWYWVVDERTTSGRATWWAHTELNWGTDKQKQFVENQLGFKDDSNSSLTNFKSQGLTQPAYLIAGLDVVQDHLVFAAFKAGAVGYDMTTDSNASTKDQALAWSTTAGLDSDGGYKALVENTAGLNGPINGLFTLLDTFAYVTPVSGMKGGSQNNEEVQTTYPVKSDQKATAKIASLINASPLNSYGDDGVTVFDALGLNFNFKLNEERLPSRTDQLLVYGIVNESELKSARENAQSTSDDNSNTKVKWTNTASHYLPVPYYYSANFPEAGNRRRAEQRNGVKISTLESQATDGFANSLLNFGTGLKAGVDPAPVARGHKPNYSAVLLVRGGVVRLNFNPDTDKLLDSTDKNSEPISFSYTPFGSAESAVDLTTLKDVTYIAESGLWFYTFDNGEKPTYDGKQQQVKNRKGYAVITVSRTGIEFNEDANTTTLSQAPAALAVQNGIASSQDDLTGILPLSDEFSAVITKDQTWTGKVDIYKNTNGLFEKDDQLSENVKRRDNGLVPIYNEGIVDIWGRVDFAANSVLQARNLTDKTVDEVINNPDILQSFFKFTPAFDNQRAMLVGEKTSDTTLTVKPKIEYLDGNFYGEDSKIAGIPLNIDFPSRIFAGFAALPSWVIPVSVGSSVGILLILLILGLGIGIPMYKVRKLQDSSFVDVFKKVDTLTTAVGSVYKKIITQTSVIKKAPSALKAANNAAPKAPVKPAAPTAPRPPVQPPKKA</sequence>
<evidence type="ECO:0000313" key="6">
    <source>
        <dbReference type="Proteomes" id="UP000007756"/>
    </source>
</evidence>
<dbReference type="InterPro" id="IPR007885">
    <property type="entry name" value="MgpC"/>
</dbReference>
<keyword evidence="3" id="KW-0732">Signal</keyword>
<dbReference type="Pfam" id="PF19342">
    <property type="entry name" value="MGP3_C"/>
    <property type="match status" value="1"/>
</dbReference>
<feature type="region of interest" description="Disordered" evidence="1">
    <location>
        <begin position="215"/>
        <end position="245"/>
    </location>
</feature>
<feature type="compositionally biased region" description="Polar residues" evidence="1">
    <location>
        <begin position="293"/>
        <end position="313"/>
    </location>
</feature>
<feature type="domain" description="Mgp-operon protein 3 C-terminal" evidence="4">
    <location>
        <begin position="932"/>
        <end position="1044"/>
    </location>
</feature>
<organism evidence="5 6">
    <name type="scientific">Mycoplasmoides pneumoniae (strain ATCC 15531 / DSM 23978 / CIP 103766 / NBRC 14401 / NCTC 10119 / FH)</name>
    <name type="common">Mycoplasma pneumoniae</name>
    <dbReference type="NCBI Taxonomy" id="722438"/>
    <lineage>
        <taxon>Bacteria</taxon>
        <taxon>Bacillati</taxon>
        <taxon>Mycoplasmatota</taxon>
        <taxon>Mycoplasmoidales</taxon>
        <taxon>Mycoplasmoidaceae</taxon>
        <taxon>Mycoplasmoides</taxon>
    </lineage>
</organism>
<proteinExistence type="predicted"/>
<dbReference type="PATRIC" id="fig|722438.3.peg.155"/>
<feature type="transmembrane region" description="Helical" evidence="2">
    <location>
        <begin position="1048"/>
        <end position="1073"/>
    </location>
</feature>
<dbReference type="STRING" id="722438.F539_00820"/>
<evidence type="ECO:0000259" key="4">
    <source>
        <dbReference type="Pfam" id="PF19342"/>
    </source>
</evidence>
<keyword evidence="2" id="KW-1133">Transmembrane helix</keyword>
<dbReference type="PaxDb" id="722438-MPNE_0166"/>
<feature type="compositionally biased region" description="Polar residues" evidence="1">
    <location>
        <begin position="217"/>
        <end position="231"/>
    </location>
</feature>
<protein>
    <submittedName>
        <fullName evidence="5">MgpC protein</fullName>
    </submittedName>
</protein>
<dbReference type="KEGG" id="mpj:MPNE_0166"/>
<evidence type="ECO:0000313" key="5">
    <source>
        <dbReference type="EMBL" id="ADK86942.1"/>
    </source>
</evidence>
<feature type="chain" id="PRO_5002607780" evidence="3">
    <location>
        <begin position="26"/>
        <end position="1151"/>
    </location>
</feature>
<feature type="region of interest" description="Disordered" evidence="1">
    <location>
        <begin position="109"/>
        <end position="129"/>
    </location>
</feature>
<dbReference type="Proteomes" id="UP000007756">
    <property type="component" value="Chromosome"/>
</dbReference>
<evidence type="ECO:0000256" key="3">
    <source>
        <dbReference type="SAM" id="SignalP"/>
    </source>
</evidence>